<feature type="transmembrane region" description="Helical" evidence="1">
    <location>
        <begin position="42"/>
        <end position="62"/>
    </location>
</feature>
<accession>A0A318IM52</accession>
<dbReference type="OrthoDB" id="9994661at2"/>
<evidence type="ECO:0000256" key="1">
    <source>
        <dbReference type="SAM" id="Phobius"/>
    </source>
</evidence>
<dbReference type="RefSeq" id="WP_110258266.1">
    <property type="nucleotide sequence ID" value="NZ_QJKB01000021.1"/>
</dbReference>
<evidence type="ECO:0000313" key="3">
    <source>
        <dbReference type="Proteomes" id="UP000247792"/>
    </source>
</evidence>
<name>A0A318IM52_9BURK</name>
<dbReference type="EMBL" id="QJKB01000021">
    <property type="protein sequence ID" value="PXX35282.1"/>
    <property type="molecule type" value="Genomic_DNA"/>
</dbReference>
<reference evidence="2 3" key="1">
    <citation type="submission" date="2018-05" db="EMBL/GenBank/DDBJ databases">
        <title>Genomic Encyclopedia of Type Strains, Phase IV (KMG-IV): sequencing the most valuable type-strain genomes for metagenomic binning, comparative biology and taxonomic classification.</title>
        <authorList>
            <person name="Goeker M."/>
        </authorList>
    </citation>
    <scope>NUCLEOTIDE SEQUENCE [LARGE SCALE GENOMIC DNA]</scope>
    <source>
        <strain evidence="2 3">DSM 19792</strain>
    </source>
</reference>
<comment type="caution">
    <text evidence="2">The sequence shown here is derived from an EMBL/GenBank/DDBJ whole genome shotgun (WGS) entry which is preliminary data.</text>
</comment>
<feature type="transmembrane region" description="Helical" evidence="1">
    <location>
        <begin position="9"/>
        <end position="30"/>
    </location>
</feature>
<feature type="transmembrane region" description="Helical" evidence="1">
    <location>
        <begin position="214"/>
        <end position="239"/>
    </location>
</feature>
<keyword evidence="3" id="KW-1185">Reference proteome</keyword>
<dbReference type="AlphaFoldDB" id="A0A318IM52"/>
<organism evidence="2 3">
    <name type="scientific">Undibacterium pigrum</name>
    <dbReference type="NCBI Taxonomy" id="401470"/>
    <lineage>
        <taxon>Bacteria</taxon>
        <taxon>Pseudomonadati</taxon>
        <taxon>Pseudomonadota</taxon>
        <taxon>Betaproteobacteria</taxon>
        <taxon>Burkholderiales</taxon>
        <taxon>Oxalobacteraceae</taxon>
        <taxon>Undibacterium</taxon>
    </lineage>
</organism>
<dbReference type="Proteomes" id="UP000247792">
    <property type="component" value="Unassembled WGS sequence"/>
</dbReference>
<keyword evidence="1" id="KW-0472">Membrane</keyword>
<feature type="transmembrane region" description="Helical" evidence="1">
    <location>
        <begin position="176"/>
        <end position="193"/>
    </location>
</feature>
<sequence>MQISKHKQVLIIAWLLTLLVWLPPVWYYFFQTDYFMHGFRGLQNFAYSAPFLLIIFFCAALLSMPKRQTRKNIIGVGCSLLTIGFLLQTYAMFHRAGGLIIMGAGLGLLSTLARDEGEPPGSTIAQTAIVKPANQQDGFFFAWVAVAILGTPMLWYYVADSDFLLPGSRGLQNPAFAGPFFLIMLCWAVLLSFPKKRTENTNHGAASSLLTISIFLYWYTEFMHAAWFPLFFCSLQWMYRTSQHKADDKLDDTQVNNAR</sequence>
<proteinExistence type="predicted"/>
<feature type="transmembrane region" description="Helical" evidence="1">
    <location>
        <begin position="138"/>
        <end position="156"/>
    </location>
</feature>
<feature type="transmembrane region" description="Helical" evidence="1">
    <location>
        <begin position="99"/>
        <end position="117"/>
    </location>
</feature>
<gene>
    <name evidence="2" type="ORF">DFR42_12117</name>
</gene>
<evidence type="ECO:0000313" key="2">
    <source>
        <dbReference type="EMBL" id="PXX35282.1"/>
    </source>
</evidence>
<feature type="transmembrane region" description="Helical" evidence="1">
    <location>
        <begin position="74"/>
        <end position="93"/>
    </location>
</feature>
<keyword evidence="1" id="KW-1133">Transmembrane helix</keyword>
<keyword evidence="1" id="KW-0812">Transmembrane</keyword>
<protein>
    <submittedName>
        <fullName evidence="2">Uncharacterized protein</fullName>
    </submittedName>
</protein>